<comment type="cofactor">
    <cofactor evidence="6">
        <name>Mg(2+)</name>
        <dbReference type="ChEBI" id="CHEBI:18420"/>
    </cofactor>
    <cofactor evidence="6">
        <name>Mn(2+)</name>
        <dbReference type="ChEBI" id="CHEBI:29035"/>
    </cofactor>
</comment>
<comment type="cofactor">
    <cofactor evidence="6">
        <name>thiamine diphosphate</name>
        <dbReference type="ChEBI" id="CHEBI:58937"/>
    </cofactor>
    <text evidence="6">Binds 1 thiamine pyrophosphate per subunit.</text>
</comment>
<evidence type="ECO:0000256" key="1">
    <source>
        <dbReference type="ARBA" id="ARBA00022679"/>
    </source>
</evidence>
<accession>A0A323UN93</accession>
<dbReference type="Gene3D" id="3.40.50.1220">
    <property type="entry name" value="TPP-binding domain"/>
    <property type="match status" value="1"/>
</dbReference>
<keyword evidence="3 6" id="KW-0460">Magnesium</keyword>
<evidence type="ECO:0000259" key="8">
    <source>
        <dbReference type="Pfam" id="PF02776"/>
    </source>
</evidence>
<dbReference type="EC" id="2.2.1.9" evidence="6"/>
<feature type="domain" description="Thiamine pyrophosphate enzyme N-terminal TPP-binding" evidence="8">
    <location>
        <begin position="11"/>
        <end position="116"/>
    </location>
</feature>
<evidence type="ECO:0000256" key="6">
    <source>
        <dbReference type="HAMAP-Rule" id="MF_01659"/>
    </source>
</evidence>
<comment type="function">
    <text evidence="6">Catalyzes the thiamine diphosphate-dependent decarboxylation of 2-oxoglutarate and the subsequent addition of the resulting succinic semialdehyde-thiamine pyrophosphate anion to isochorismate to yield 2-succinyl-5-enolpyruvyl-6-hydroxy-3-cyclohexene-1-carboxylate (SEPHCHC).</text>
</comment>
<comment type="pathway">
    <text evidence="6">Quinol/quinone metabolism; menaquinone biosynthesis.</text>
</comment>
<keyword evidence="10" id="KW-1185">Reference proteome</keyword>
<dbReference type="GO" id="GO:0009234">
    <property type="term" value="P:menaquinone biosynthetic process"/>
    <property type="evidence" value="ECO:0007669"/>
    <property type="project" value="UniProtKB-UniRule"/>
</dbReference>
<evidence type="ECO:0000313" key="10">
    <source>
        <dbReference type="Proteomes" id="UP000248259"/>
    </source>
</evidence>
<dbReference type="InterPro" id="IPR029061">
    <property type="entry name" value="THDP-binding"/>
</dbReference>
<keyword evidence="6" id="KW-0474">Menaquinone biosynthesis</keyword>
<protein>
    <recommendedName>
        <fullName evidence="6">2-succinyl-5-enolpyruvyl-6-hydroxy-3-cyclohexene-1-carboxylate synthase</fullName>
        <shortName evidence="6">SEPHCHC synthase</shortName>
        <ecNumber evidence="6">2.2.1.9</ecNumber>
    </recommendedName>
    <alternativeName>
        <fullName evidence="6">Menaquinone biosynthesis protein MenD</fullName>
    </alternativeName>
</protein>
<dbReference type="AlphaFoldDB" id="A0A323UN93"/>
<dbReference type="CDD" id="cd02009">
    <property type="entry name" value="TPP_SHCHC_synthase"/>
    <property type="match status" value="1"/>
</dbReference>
<comment type="similarity">
    <text evidence="6">Belongs to the TPP enzyme family. MenD subfamily.</text>
</comment>
<dbReference type="SUPFAM" id="SSF52518">
    <property type="entry name" value="Thiamin diphosphate-binding fold (THDP-binding)"/>
    <property type="match status" value="2"/>
</dbReference>
<comment type="pathway">
    <text evidence="6">Quinol/quinone metabolism; 1,4-dihydroxy-2-naphthoate biosynthesis; 1,4-dihydroxy-2-naphthoate from chorismate: step 2/7.</text>
</comment>
<dbReference type="InterPro" id="IPR004433">
    <property type="entry name" value="MenaQ_synth_MenD"/>
</dbReference>
<dbReference type="EMBL" id="QKOE01000030">
    <property type="protein sequence ID" value="PZA14472.1"/>
    <property type="molecule type" value="Genomic_DNA"/>
</dbReference>
<dbReference type="PIRSF" id="PIRSF004983">
    <property type="entry name" value="MenD"/>
    <property type="match status" value="1"/>
</dbReference>
<dbReference type="Pfam" id="PF02775">
    <property type="entry name" value="TPP_enzyme_C"/>
    <property type="match status" value="1"/>
</dbReference>
<dbReference type="OrthoDB" id="9791859at2"/>
<dbReference type="GO" id="GO:0070204">
    <property type="term" value="F:2-succinyl-5-enolpyruvyl-6-hydroxy-3-cyclohexene-1-carboxylic-acid synthase activity"/>
    <property type="evidence" value="ECO:0007669"/>
    <property type="project" value="UniProtKB-UniRule"/>
</dbReference>
<name>A0A323UN93_9RHOO</name>
<evidence type="ECO:0000256" key="2">
    <source>
        <dbReference type="ARBA" id="ARBA00022723"/>
    </source>
</evidence>
<gene>
    <name evidence="6 9" type="primary">menD</name>
    <name evidence="9" type="ORF">DNK49_21570</name>
</gene>
<dbReference type="Pfam" id="PF02776">
    <property type="entry name" value="TPP_enzyme_N"/>
    <property type="match status" value="1"/>
</dbReference>
<dbReference type="PANTHER" id="PTHR42916:SF1">
    <property type="entry name" value="PROTEIN PHYLLO, CHLOROPLASTIC"/>
    <property type="match status" value="1"/>
</dbReference>
<evidence type="ECO:0000256" key="3">
    <source>
        <dbReference type="ARBA" id="ARBA00022842"/>
    </source>
</evidence>
<evidence type="ECO:0000256" key="4">
    <source>
        <dbReference type="ARBA" id="ARBA00023052"/>
    </source>
</evidence>
<reference evidence="9 10" key="1">
    <citation type="submission" date="2018-06" db="EMBL/GenBank/DDBJ databases">
        <title>Azoarcus communis strain SWub3 genome.</title>
        <authorList>
            <person name="Zorraquino Salvo V."/>
            <person name="Toubiana D."/>
            <person name="Blumwald E."/>
        </authorList>
    </citation>
    <scope>NUCLEOTIDE SEQUENCE [LARGE SCALE GENOMIC DNA]</scope>
    <source>
        <strain evidence="9 10">SWub3</strain>
    </source>
</reference>
<evidence type="ECO:0000259" key="7">
    <source>
        <dbReference type="Pfam" id="PF02775"/>
    </source>
</evidence>
<comment type="subunit">
    <text evidence="6">Homodimer.</text>
</comment>
<keyword evidence="2 6" id="KW-0479">Metal-binding</keyword>
<evidence type="ECO:0000256" key="5">
    <source>
        <dbReference type="ARBA" id="ARBA00023211"/>
    </source>
</evidence>
<comment type="catalytic activity">
    <reaction evidence="6">
        <text>isochorismate + 2-oxoglutarate + H(+) = 5-enolpyruvoyl-6-hydroxy-2-succinyl-cyclohex-3-ene-1-carboxylate + CO2</text>
        <dbReference type="Rhea" id="RHEA:25593"/>
        <dbReference type="ChEBI" id="CHEBI:15378"/>
        <dbReference type="ChEBI" id="CHEBI:16526"/>
        <dbReference type="ChEBI" id="CHEBI:16810"/>
        <dbReference type="ChEBI" id="CHEBI:29780"/>
        <dbReference type="ChEBI" id="CHEBI:58818"/>
        <dbReference type="EC" id="2.2.1.9"/>
    </reaction>
</comment>
<dbReference type="GO" id="GO:0030976">
    <property type="term" value="F:thiamine pyrophosphate binding"/>
    <property type="evidence" value="ECO:0007669"/>
    <property type="project" value="UniProtKB-UniRule"/>
</dbReference>
<keyword evidence="5 6" id="KW-0464">Manganese</keyword>
<proteinExistence type="inferred from homology"/>
<dbReference type="UniPathway" id="UPA00079"/>
<dbReference type="Proteomes" id="UP000248259">
    <property type="component" value="Unassembled WGS sequence"/>
</dbReference>
<dbReference type="PANTHER" id="PTHR42916">
    <property type="entry name" value="2-SUCCINYL-5-ENOLPYRUVYL-6-HYDROXY-3-CYCLOHEXENE-1-CARBOXYLATE SYNTHASE"/>
    <property type="match status" value="1"/>
</dbReference>
<comment type="caution">
    <text evidence="9">The sequence shown here is derived from an EMBL/GenBank/DDBJ whole genome shotgun (WGS) entry which is preliminary data.</text>
</comment>
<dbReference type="UniPathway" id="UPA01057">
    <property type="reaction ID" value="UER00164"/>
</dbReference>
<dbReference type="Gene3D" id="3.40.50.970">
    <property type="match status" value="2"/>
</dbReference>
<dbReference type="GO" id="GO:0030145">
    <property type="term" value="F:manganese ion binding"/>
    <property type="evidence" value="ECO:0007669"/>
    <property type="project" value="UniProtKB-UniRule"/>
</dbReference>
<dbReference type="CDD" id="cd07037">
    <property type="entry name" value="TPP_PYR_MenD"/>
    <property type="match status" value="1"/>
</dbReference>
<dbReference type="InterPro" id="IPR012001">
    <property type="entry name" value="Thiamin_PyroP_enz_TPP-bd_dom"/>
</dbReference>
<feature type="domain" description="Thiamine pyrophosphate enzyme TPP-binding" evidence="7">
    <location>
        <begin position="418"/>
        <end position="535"/>
    </location>
</feature>
<keyword evidence="4 6" id="KW-0786">Thiamine pyrophosphate</keyword>
<dbReference type="GO" id="GO:0000287">
    <property type="term" value="F:magnesium ion binding"/>
    <property type="evidence" value="ECO:0007669"/>
    <property type="project" value="UniProtKB-UniRule"/>
</dbReference>
<organism evidence="9 10">
    <name type="scientific">Parazoarcus communis SWub3 = DSM 12120</name>
    <dbReference type="NCBI Taxonomy" id="1121029"/>
    <lineage>
        <taxon>Bacteria</taxon>
        <taxon>Pseudomonadati</taxon>
        <taxon>Pseudomonadota</taxon>
        <taxon>Betaproteobacteria</taxon>
        <taxon>Rhodocyclales</taxon>
        <taxon>Zoogloeaceae</taxon>
        <taxon>Parazoarcus</taxon>
    </lineage>
</organism>
<dbReference type="NCBIfam" id="TIGR00173">
    <property type="entry name" value="menD"/>
    <property type="match status" value="1"/>
</dbReference>
<dbReference type="InterPro" id="IPR011766">
    <property type="entry name" value="TPP_enzyme_TPP-bd"/>
</dbReference>
<dbReference type="HAMAP" id="MF_01659">
    <property type="entry name" value="MenD"/>
    <property type="match status" value="1"/>
</dbReference>
<keyword evidence="1 6" id="KW-0808">Transferase</keyword>
<evidence type="ECO:0000313" key="9">
    <source>
        <dbReference type="EMBL" id="PZA14472.1"/>
    </source>
</evidence>
<sequence length="575" mass="64118">MYSDNKLILHLISLMKQHGILRAVISPGSRHYPLIRSMEQDPDFTLYSVVDERSAAFFALGLIQQTGAPVAVCCTSGTSAINYGSAVVEAFYQGLPLVVLTADRLPELLNQKEEQMCLQKGVYDGFIRYQGQLTEVKNALSEWYCNRVINEAFLELDHHGRGPVHLNCPIESHHTDKFSTEKLPVVRRITRVDADADDYVWQRYASQLSGRKVLIVWGQAAPVDERLGQAVERFVEMFDCAILVDRLSNCRSSRAIKSAYLALRAMTIDQASELAPDIVITLFGNYTFNSGLKGYLSTLDNPFEVWDLGTSRVADPFRRLTTMFAAREAFFFERMCGFAGAKASGTYFNAWASVERNISEPQATFGEIYAVGQLVRKLPQHAKLHIANSLPIRMVHLFRSDPTITSFCNRGVNGIDGCMSTAVGYAAASAEPVYLVIGDLTFFYDMNALWNRHLSKSLRILLLNNEGGGVMHVPLSESQAPQLSRHVSAGHVTSAQGWVESLGFRYISARTAAECDAALDVLTSSEEPGPVLVEVFSVKEDDVRQFKAYLGGLNKITFGDKVRRRLKRELPKLFR</sequence>